<dbReference type="InterPro" id="IPR002491">
    <property type="entry name" value="ABC_transptr_periplasmic_BD"/>
</dbReference>
<dbReference type="Gene3D" id="3.40.50.1980">
    <property type="entry name" value="Nitrogenase molybdenum iron protein domain"/>
    <property type="match status" value="2"/>
</dbReference>
<sequence>MMLPRRALAALAATLPLRPARSDMAGPARIVSVGGAVTETVFALGAGARVVATDSTSLFPAAARALPKVGYFRALAPEGLLSLGADLILLSSDAGPPQAIEVLRAAGAPLHVVPEAQDGPGIARRVRDVAAALGLDGAPLAGAVLDDWRALDAPVAALPPVRAIFVLSAARGAPLVAGGRTHADAMLRTAGAVNVVRGFDGYRPLSAEAAAALAPEAAVMMAHVIEEAGGPDALLRLPAFAVTPLARSRRVVGMDGSYLLGFGPRAAHARRDLARLLHPGATLPDLPARAWT</sequence>
<gene>
    <name evidence="2" type="ORF">FHS88_000553</name>
</gene>
<dbReference type="Pfam" id="PF01497">
    <property type="entry name" value="Peripla_BP_2"/>
    <property type="match status" value="1"/>
</dbReference>
<dbReference type="PANTHER" id="PTHR30535:SF4">
    <property type="entry name" value="HEMIN-BINDING PERIPLASMIC PROTEIN HMUT"/>
    <property type="match status" value="1"/>
</dbReference>
<evidence type="ECO:0000313" key="2">
    <source>
        <dbReference type="EMBL" id="MBB5688443.1"/>
    </source>
</evidence>
<evidence type="ECO:0000313" key="3">
    <source>
        <dbReference type="Proteomes" id="UP000562254"/>
    </source>
</evidence>
<keyword evidence="3" id="KW-1185">Reference proteome</keyword>
<comment type="caution">
    <text evidence="2">The sequence shown here is derived from an EMBL/GenBank/DDBJ whole genome shotgun (WGS) entry which is preliminary data.</text>
</comment>
<dbReference type="SUPFAM" id="SSF53807">
    <property type="entry name" value="Helical backbone' metal receptor"/>
    <property type="match status" value="1"/>
</dbReference>
<dbReference type="PANTHER" id="PTHR30535">
    <property type="entry name" value="VITAMIN B12-BINDING PROTEIN"/>
    <property type="match status" value="1"/>
</dbReference>
<dbReference type="Proteomes" id="UP000562254">
    <property type="component" value="Unassembled WGS sequence"/>
</dbReference>
<proteinExistence type="predicted"/>
<feature type="domain" description="Fe/B12 periplasmic-binding" evidence="1">
    <location>
        <begin position="29"/>
        <end position="281"/>
    </location>
</feature>
<dbReference type="EMBL" id="JACIJE010000001">
    <property type="protein sequence ID" value="MBB5688443.1"/>
    <property type="molecule type" value="Genomic_DNA"/>
</dbReference>
<dbReference type="PROSITE" id="PS50983">
    <property type="entry name" value="FE_B12_PBP"/>
    <property type="match status" value="1"/>
</dbReference>
<organism evidence="2 3">
    <name type="scientific">Neoroseomonas alkaliterrae</name>
    <dbReference type="NCBI Taxonomy" id="1452450"/>
    <lineage>
        <taxon>Bacteria</taxon>
        <taxon>Pseudomonadati</taxon>
        <taxon>Pseudomonadota</taxon>
        <taxon>Alphaproteobacteria</taxon>
        <taxon>Acetobacterales</taxon>
        <taxon>Acetobacteraceae</taxon>
        <taxon>Neoroseomonas</taxon>
    </lineage>
</organism>
<reference evidence="2 3" key="1">
    <citation type="submission" date="2020-08" db="EMBL/GenBank/DDBJ databases">
        <title>Genomic Encyclopedia of Type Strains, Phase IV (KMG-IV): sequencing the most valuable type-strain genomes for metagenomic binning, comparative biology and taxonomic classification.</title>
        <authorList>
            <person name="Goeker M."/>
        </authorList>
    </citation>
    <scope>NUCLEOTIDE SEQUENCE [LARGE SCALE GENOMIC DNA]</scope>
    <source>
        <strain evidence="2 3">DSM 25895</strain>
    </source>
</reference>
<evidence type="ECO:0000259" key="1">
    <source>
        <dbReference type="PROSITE" id="PS50983"/>
    </source>
</evidence>
<name>A0A840Y2I6_9PROT</name>
<protein>
    <submittedName>
        <fullName evidence="2">Iron complex transport system substrate-binding protein</fullName>
    </submittedName>
</protein>
<dbReference type="InterPro" id="IPR050902">
    <property type="entry name" value="ABC_Transporter_SBP"/>
</dbReference>
<accession>A0A840Y2I6</accession>
<dbReference type="AlphaFoldDB" id="A0A840Y2I6"/>